<dbReference type="RefSeq" id="WP_414000790.1">
    <property type="nucleotide sequence ID" value="NZ_JBLFDH010000003.1"/>
</dbReference>
<dbReference type="Gene3D" id="3.90.75.20">
    <property type="match status" value="1"/>
</dbReference>
<sequence>MKNHDNGNGYFGINLRYGGEMHRKSLSHTIWNTFAPQEERIYNWIEAGMQINHLDENPANNSFSNLKPCTPKENCNYGHHNERISAANRGRQMSDAQRQHISEALKGIGAKAVV</sequence>
<evidence type="ECO:0000313" key="2">
    <source>
        <dbReference type="Proteomes" id="UP001263246"/>
    </source>
</evidence>
<organism evidence="1 2">
    <name type="scientific">Faecalibacterium wellingii</name>
    <dbReference type="NCBI Taxonomy" id="2929491"/>
    <lineage>
        <taxon>Bacteria</taxon>
        <taxon>Bacillati</taxon>
        <taxon>Bacillota</taxon>
        <taxon>Clostridia</taxon>
        <taxon>Eubacteriales</taxon>
        <taxon>Oscillospiraceae</taxon>
        <taxon>Faecalibacterium</taxon>
    </lineage>
</organism>
<dbReference type="Proteomes" id="UP001263246">
    <property type="component" value="Unassembled WGS sequence"/>
</dbReference>
<gene>
    <name evidence="1" type="ORF">RX402_08410</name>
</gene>
<keyword evidence="2" id="KW-1185">Reference proteome</keyword>
<dbReference type="EMBL" id="JAWHPR010000004">
    <property type="protein sequence ID" value="MDU8688765.1"/>
    <property type="molecule type" value="Genomic_DNA"/>
</dbReference>
<reference evidence="1 2" key="1">
    <citation type="submission" date="2023-10" db="EMBL/GenBank/DDBJ databases">
        <title>Host Genetic Regulation of Human Gut Microbial Structural Variation.</title>
        <authorList>
            <person name="Harmsen H.J.M."/>
        </authorList>
    </citation>
    <scope>NUCLEOTIDE SEQUENCE [LARGE SCALE GENOMIC DNA]</scope>
    <source>
        <strain evidence="1 2">HTF-F</strain>
    </source>
</reference>
<name>A0ABU3TZL8_9FIRM</name>
<dbReference type="SUPFAM" id="SSF54060">
    <property type="entry name" value="His-Me finger endonucleases"/>
    <property type="match status" value="1"/>
</dbReference>
<comment type="caution">
    <text evidence="1">The sequence shown here is derived from an EMBL/GenBank/DDBJ whole genome shotgun (WGS) entry which is preliminary data.</text>
</comment>
<evidence type="ECO:0000313" key="1">
    <source>
        <dbReference type="EMBL" id="MDU8688765.1"/>
    </source>
</evidence>
<evidence type="ECO:0008006" key="3">
    <source>
        <dbReference type="Google" id="ProtNLM"/>
    </source>
</evidence>
<accession>A0ABU3TZL8</accession>
<protein>
    <recommendedName>
        <fullName evidence="3">HNH nuclease domain-containing protein</fullName>
    </recommendedName>
</protein>
<dbReference type="InterPro" id="IPR044925">
    <property type="entry name" value="His-Me_finger_sf"/>
</dbReference>
<proteinExistence type="predicted"/>